<proteinExistence type="inferred from homology"/>
<evidence type="ECO:0000256" key="8">
    <source>
        <dbReference type="SAM" id="MobiDB-lite"/>
    </source>
</evidence>
<protein>
    <recommendedName>
        <fullName evidence="1">Trimethylguanosine synthase</fullName>
    </recommendedName>
    <alternativeName>
        <fullName evidence="7">Cap-specific guanine-N(2) methyltransferase</fullName>
    </alternativeName>
</protein>
<feature type="region of interest" description="Disordered" evidence="8">
    <location>
        <begin position="1"/>
        <end position="48"/>
    </location>
</feature>
<evidence type="ECO:0000256" key="4">
    <source>
        <dbReference type="ARBA" id="ARBA00048740"/>
    </source>
</evidence>
<keyword evidence="10" id="KW-1185">Reference proteome</keyword>
<comment type="caution">
    <text evidence="9">The sequence shown here is derived from an EMBL/GenBank/DDBJ whole genome shotgun (WGS) entry which is preliminary data.</text>
</comment>
<dbReference type="EMBL" id="VNKQ01000005">
    <property type="protein sequence ID" value="KAG0651122.1"/>
    <property type="molecule type" value="Genomic_DNA"/>
</dbReference>
<dbReference type="OrthoDB" id="194443at2759"/>
<comment type="catalytic activity">
    <reaction evidence="5">
        <text>a 5'-end (N(2),N(7)-dimethyl 5'-triphosphoguanosine)-ribonucleoside in snRNA + S-adenosyl-L-methionine = a 5'-end (N(2),N(2),N(7)-trimethyl 5'-triphosphoguanosine)-ribonucleoside in snRNA + S-adenosyl-L-homocysteine + H(+)</text>
        <dbReference type="Rhea" id="RHEA:78479"/>
        <dbReference type="Rhea" id="RHEA-COMP:19087"/>
        <dbReference type="Rhea" id="RHEA-COMP:19089"/>
        <dbReference type="ChEBI" id="CHEBI:15378"/>
        <dbReference type="ChEBI" id="CHEBI:57856"/>
        <dbReference type="ChEBI" id="CHEBI:59789"/>
        <dbReference type="ChEBI" id="CHEBI:167623"/>
        <dbReference type="ChEBI" id="CHEBI:172880"/>
    </reaction>
    <physiologicalReaction direction="left-to-right" evidence="5">
        <dbReference type="Rhea" id="RHEA:78480"/>
    </physiologicalReaction>
</comment>
<feature type="compositionally biased region" description="Basic and acidic residues" evidence="8">
    <location>
        <begin position="15"/>
        <end position="37"/>
    </location>
</feature>
<comment type="catalytic activity">
    <reaction evidence="3">
        <text>a 5'-end (N(2),N(7)-dimethyl 5'-triphosphoguanosine)-ribonucleoside in snoRNA + S-adenosyl-L-methionine = a 5'-end (N(2),N(2),N(7)-trimethyl 5'-triphosphoguanosine)-ribonucleoside in snoRNA + S-adenosyl-L-homocysteine + H(+)</text>
        <dbReference type="Rhea" id="RHEA:78507"/>
        <dbReference type="Rhea" id="RHEA-COMP:19088"/>
        <dbReference type="Rhea" id="RHEA-COMP:19090"/>
        <dbReference type="ChEBI" id="CHEBI:15378"/>
        <dbReference type="ChEBI" id="CHEBI:57856"/>
        <dbReference type="ChEBI" id="CHEBI:59789"/>
        <dbReference type="ChEBI" id="CHEBI:167623"/>
        <dbReference type="ChEBI" id="CHEBI:172880"/>
    </reaction>
    <physiologicalReaction direction="left-to-right" evidence="3">
        <dbReference type="Rhea" id="RHEA:78508"/>
    </physiologicalReaction>
</comment>
<dbReference type="PANTHER" id="PTHR14741:SF32">
    <property type="entry name" value="TRIMETHYLGUANOSINE SYNTHASE"/>
    <property type="match status" value="1"/>
</dbReference>
<comment type="catalytic activity">
    <reaction evidence="6">
        <text>a 5'-end (N(7)-methyl 5'-triphosphoguanosine)-ribonucleoside in snRNA + S-adenosyl-L-methionine = a 5'-end (N(2),N(7)-dimethyl 5'-triphosphoguanosine)-ribonucleoside in snRNA + S-adenosyl-L-homocysteine + H(+)</text>
        <dbReference type="Rhea" id="RHEA:78471"/>
        <dbReference type="Rhea" id="RHEA-COMP:19085"/>
        <dbReference type="Rhea" id="RHEA-COMP:19087"/>
        <dbReference type="ChEBI" id="CHEBI:15378"/>
        <dbReference type="ChEBI" id="CHEBI:57856"/>
        <dbReference type="ChEBI" id="CHEBI:59789"/>
        <dbReference type="ChEBI" id="CHEBI:156461"/>
        <dbReference type="ChEBI" id="CHEBI:172880"/>
    </reaction>
    <physiologicalReaction direction="left-to-right" evidence="6">
        <dbReference type="Rhea" id="RHEA:78472"/>
    </physiologicalReaction>
</comment>
<dbReference type="GO" id="GO:0071164">
    <property type="term" value="F:RNA cap trimethylguanosine synthase activity"/>
    <property type="evidence" value="ECO:0007669"/>
    <property type="project" value="TreeGrafter"/>
</dbReference>
<evidence type="ECO:0000313" key="10">
    <source>
        <dbReference type="Proteomes" id="UP000785200"/>
    </source>
</evidence>
<sequence>MGTSIKSPQSLSSPKETRAHYERKNNDDKDPAHDAAQQDRSMIDASEDQSEELPKVLFPLTSECKHYTHVSQVDWDIQKYWHQRKSIFSLYDEGIYMTADAWFGVTPEPVANKVADNLAAFCHHSKKVIIDMFAGAGGNTIAFALSGRWTKVIGIEKDASAIACAQHNAAIYGVADQITFINEDSFTYLTADSSSIDVSKSVIFASPPWGGPGYRSDEVFNLNTMAPYSIKQIHIVCRGMDSALYLPRTSDLRQIARLAPEGKKVEVVQYCMEGASKALVAYVPAAAPVALNLLCLEA</sequence>
<dbReference type="SUPFAM" id="SSF53335">
    <property type="entry name" value="S-adenosyl-L-methionine-dependent methyltransferases"/>
    <property type="match status" value="1"/>
</dbReference>
<gene>
    <name evidence="9" type="ORF">D0Z07_2414</name>
</gene>
<accession>A0A9P6VN82</accession>
<dbReference type="InterPro" id="IPR019012">
    <property type="entry name" value="RNA_cap_Gua-N2-MeTrfase"/>
</dbReference>
<dbReference type="Proteomes" id="UP000785200">
    <property type="component" value="Unassembled WGS sequence"/>
</dbReference>
<dbReference type="FunFam" id="3.40.50.150:FF:000270">
    <property type="entry name" value="RNA methylase family protein"/>
    <property type="match status" value="1"/>
</dbReference>
<comment type="catalytic activity">
    <reaction evidence="4">
        <text>a 5'-end (N(7)-methyl 5'-triphosphoguanosine)-ribonucleoside in snoRNA + S-adenosyl-L-methionine = a 5'-end (N(2),N(7)-dimethyl 5'-triphosphoguanosine)-ribonucleoside in snoRNA + S-adenosyl-L-homocysteine + H(+)</text>
        <dbReference type="Rhea" id="RHEA:78475"/>
        <dbReference type="Rhea" id="RHEA-COMP:19086"/>
        <dbReference type="Rhea" id="RHEA-COMP:19088"/>
        <dbReference type="ChEBI" id="CHEBI:15378"/>
        <dbReference type="ChEBI" id="CHEBI:57856"/>
        <dbReference type="ChEBI" id="CHEBI:59789"/>
        <dbReference type="ChEBI" id="CHEBI:156461"/>
        <dbReference type="ChEBI" id="CHEBI:172880"/>
    </reaction>
    <physiologicalReaction direction="left-to-right" evidence="4">
        <dbReference type="Rhea" id="RHEA:78476"/>
    </physiologicalReaction>
</comment>
<dbReference type="AlphaFoldDB" id="A0A9P6VN82"/>
<comment type="similarity">
    <text evidence="2">Belongs to the methyltransferase superfamily. Trimethylguanosine synthase family.</text>
</comment>
<dbReference type="GO" id="GO:0005634">
    <property type="term" value="C:nucleus"/>
    <property type="evidence" value="ECO:0007669"/>
    <property type="project" value="TreeGrafter"/>
</dbReference>
<dbReference type="Pfam" id="PF09445">
    <property type="entry name" value="Methyltransf_15"/>
    <property type="match status" value="1"/>
</dbReference>
<organism evidence="9 10">
    <name type="scientific">Hyphodiscus hymeniophilus</name>
    <dbReference type="NCBI Taxonomy" id="353542"/>
    <lineage>
        <taxon>Eukaryota</taxon>
        <taxon>Fungi</taxon>
        <taxon>Dikarya</taxon>
        <taxon>Ascomycota</taxon>
        <taxon>Pezizomycotina</taxon>
        <taxon>Leotiomycetes</taxon>
        <taxon>Helotiales</taxon>
        <taxon>Hyphodiscaceae</taxon>
        <taxon>Hyphodiscus</taxon>
    </lineage>
</organism>
<dbReference type="CDD" id="cd02440">
    <property type="entry name" value="AdoMet_MTases"/>
    <property type="match status" value="1"/>
</dbReference>
<evidence type="ECO:0000256" key="1">
    <source>
        <dbReference type="ARBA" id="ARBA00018517"/>
    </source>
</evidence>
<name>A0A9P6VN82_9HELO</name>
<evidence type="ECO:0000256" key="5">
    <source>
        <dbReference type="ARBA" id="ARBA00048763"/>
    </source>
</evidence>
<evidence type="ECO:0000256" key="6">
    <source>
        <dbReference type="ARBA" id="ARBA00049075"/>
    </source>
</evidence>
<dbReference type="PANTHER" id="PTHR14741">
    <property type="entry name" value="S-ADENOSYLMETHIONINE-DEPENDENT METHYLTRANSFERASE RELATED"/>
    <property type="match status" value="1"/>
</dbReference>
<dbReference type="Gene3D" id="3.40.50.150">
    <property type="entry name" value="Vaccinia Virus protein VP39"/>
    <property type="match status" value="1"/>
</dbReference>
<reference evidence="9" key="1">
    <citation type="submission" date="2019-07" db="EMBL/GenBank/DDBJ databases">
        <title>Hyphodiscus hymeniophilus genome sequencing and assembly.</title>
        <authorList>
            <person name="Kramer G."/>
            <person name="Nodwell J."/>
        </authorList>
    </citation>
    <scope>NUCLEOTIDE SEQUENCE</scope>
    <source>
        <strain evidence="9">ATCC 34498</strain>
    </source>
</reference>
<dbReference type="InterPro" id="IPR029063">
    <property type="entry name" value="SAM-dependent_MTases_sf"/>
</dbReference>
<evidence type="ECO:0000256" key="2">
    <source>
        <dbReference type="ARBA" id="ARBA00025783"/>
    </source>
</evidence>
<evidence type="ECO:0000256" key="7">
    <source>
        <dbReference type="ARBA" id="ARBA00049790"/>
    </source>
</evidence>
<evidence type="ECO:0000313" key="9">
    <source>
        <dbReference type="EMBL" id="KAG0651122.1"/>
    </source>
</evidence>
<evidence type="ECO:0000256" key="3">
    <source>
        <dbReference type="ARBA" id="ARBA00047418"/>
    </source>
</evidence>
<feature type="compositionally biased region" description="Polar residues" evidence="8">
    <location>
        <begin position="1"/>
        <end position="14"/>
    </location>
</feature>